<dbReference type="AlphaFoldDB" id="A0A2U9BDJ8"/>
<reference evidence="1 2" key="1">
    <citation type="submission" date="2017-12" db="EMBL/GenBank/DDBJ databases">
        <title>Integrating genomic resources of turbot (Scophthalmus maximus) in depth evaluation of genetic and physical mapping variation across individuals.</title>
        <authorList>
            <person name="Martinez P."/>
        </authorList>
    </citation>
    <scope>NUCLEOTIDE SEQUENCE [LARGE SCALE GENOMIC DNA]</scope>
</reference>
<organism evidence="1 2">
    <name type="scientific">Scophthalmus maximus</name>
    <name type="common">Turbot</name>
    <name type="synonym">Psetta maxima</name>
    <dbReference type="NCBI Taxonomy" id="52904"/>
    <lineage>
        <taxon>Eukaryota</taxon>
        <taxon>Metazoa</taxon>
        <taxon>Chordata</taxon>
        <taxon>Craniata</taxon>
        <taxon>Vertebrata</taxon>
        <taxon>Euteleostomi</taxon>
        <taxon>Actinopterygii</taxon>
        <taxon>Neopterygii</taxon>
        <taxon>Teleostei</taxon>
        <taxon>Neoteleostei</taxon>
        <taxon>Acanthomorphata</taxon>
        <taxon>Carangaria</taxon>
        <taxon>Pleuronectiformes</taxon>
        <taxon>Pleuronectoidei</taxon>
        <taxon>Scophthalmidae</taxon>
        <taxon>Scophthalmus</taxon>
    </lineage>
</organism>
<evidence type="ECO:0000313" key="1">
    <source>
        <dbReference type="EMBL" id="AWP02078.1"/>
    </source>
</evidence>
<keyword evidence="2" id="KW-1185">Reference proteome</keyword>
<dbReference type="Proteomes" id="UP000246464">
    <property type="component" value="Chromosome 5"/>
</dbReference>
<dbReference type="EMBL" id="CP026247">
    <property type="protein sequence ID" value="AWP02078.1"/>
    <property type="molecule type" value="Genomic_DNA"/>
</dbReference>
<protein>
    <submittedName>
        <fullName evidence="1">Uncharacterized protein</fullName>
    </submittedName>
</protein>
<name>A0A2U9BDJ8_SCOMX</name>
<sequence>MKSQTTPLRQSWRLKDLNPALHQSLSRHVPAPQPLSSKPGPVCRFPFNLTQNQAEI</sequence>
<accession>A0A2U9BDJ8</accession>
<proteinExistence type="predicted"/>
<evidence type="ECO:0000313" key="2">
    <source>
        <dbReference type="Proteomes" id="UP000246464"/>
    </source>
</evidence>
<gene>
    <name evidence="1" type="ORF">SMAX5B_002918</name>
</gene>